<name>A0ABW2KFL8_9ACTN</name>
<feature type="transmembrane region" description="Helical" evidence="8">
    <location>
        <begin position="197"/>
        <end position="221"/>
    </location>
</feature>
<feature type="transmembrane region" description="Helical" evidence="8">
    <location>
        <begin position="276"/>
        <end position="298"/>
    </location>
</feature>
<evidence type="ECO:0000313" key="11">
    <source>
        <dbReference type="Proteomes" id="UP001596540"/>
    </source>
</evidence>
<feature type="transmembrane region" description="Helical" evidence="8">
    <location>
        <begin position="310"/>
        <end position="329"/>
    </location>
</feature>
<feature type="transmembrane region" description="Helical" evidence="8">
    <location>
        <begin position="137"/>
        <end position="154"/>
    </location>
</feature>
<evidence type="ECO:0000313" key="10">
    <source>
        <dbReference type="EMBL" id="MFC7328265.1"/>
    </source>
</evidence>
<dbReference type="RefSeq" id="WP_379870912.1">
    <property type="nucleotide sequence ID" value="NZ_JBHTBH010000004.1"/>
</dbReference>
<dbReference type="PANTHER" id="PTHR23517:SF13">
    <property type="entry name" value="MAJOR FACILITATOR SUPERFAMILY MFS_1"/>
    <property type="match status" value="1"/>
</dbReference>
<feature type="transmembrane region" description="Helical" evidence="8">
    <location>
        <begin position="107"/>
        <end position="125"/>
    </location>
</feature>
<accession>A0ABW2KFL8</accession>
<feature type="transmembrane region" description="Helical" evidence="8">
    <location>
        <begin position="41"/>
        <end position="63"/>
    </location>
</feature>
<sequence length="441" mass="43370">MHPPSDAPGPASGVRAAGASAPAVATPRRDRRARRPSTRTAFVGATASLVAVFAASAAPIPLFDGYRRLDGLTNADLATAAVTYFAGVLTALLVFGRLSDHLGRRPVALAALVLAAAGCLVLTGVDGTPPLLAGRVLQGLACGLASSALASYVVDSAPPSPGWLAATVTACGPMVGLTIGALGSGALAQYGPAPQSLGYLICAGVLTVCAVAVAAGPDTVARTRGALASLRLQVGLPRTARRLFPVAACVFAATWALGGFYQAFGASVAADQLGTGNALVAAAVLASYMAPSVVGGTLAGRITPATAQRAGMAGFLLSVVALLVCLRAGAVLPFLAASVLAGASQGAAFAGSMRALLAGTGPAQRASVLSTTYIASYSGAAIPSFVAGQLSHTLDLGEISLGYGALAAVSCLVTLVAARNPRVGPASVAPGERPGTAAPRR</sequence>
<feature type="domain" description="Major facilitator superfamily (MFS) profile" evidence="9">
    <location>
        <begin position="40"/>
        <end position="422"/>
    </location>
</feature>
<gene>
    <name evidence="10" type="ORF">ACFQRF_10975</name>
</gene>
<evidence type="ECO:0000256" key="3">
    <source>
        <dbReference type="ARBA" id="ARBA00022475"/>
    </source>
</evidence>
<feature type="transmembrane region" description="Helical" evidence="8">
    <location>
        <begin position="242"/>
        <end position="264"/>
    </location>
</feature>
<feature type="transmembrane region" description="Helical" evidence="8">
    <location>
        <begin position="399"/>
        <end position="418"/>
    </location>
</feature>
<dbReference type="Proteomes" id="UP001596540">
    <property type="component" value="Unassembled WGS sequence"/>
</dbReference>
<evidence type="ECO:0000256" key="5">
    <source>
        <dbReference type="ARBA" id="ARBA00022989"/>
    </source>
</evidence>
<comment type="subcellular location">
    <subcellularLocation>
        <location evidence="1">Cell membrane</location>
        <topology evidence="1">Multi-pass membrane protein</topology>
    </subcellularLocation>
</comment>
<dbReference type="SUPFAM" id="SSF103473">
    <property type="entry name" value="MFS general substrate transporter"/>
    <property type="match status" value="1"/>
</dbReference>
<proteinExistence type="predicted"/>
<dbReference type="PROSITE" id="PS50850">
    <property type="entry name" value="MFS"/>
    <property type="match status" value="1"/>
</dbReference>
<keyword evidence="11" id="KW-1185">Reference proteome</keyword>
<evidence type="ECO:0000256" key="1">
    <source>
        <dbReference type="ARBA" id="ARBA00004651"/>
    </source>
</evidence>
<protein>
    <submittedName>
        <fullName evidence="10">MFS transporter</fullName>
    </submittedName>
</protein>
<feature type="compositionally biased region" description="Low complexity" evidence="7">
    <location>
        <begin position="8"/>
        <end position="26"/>
    </location>
</feature>
<feature type="transmembrane region" description="Helical" evidence="8">
    <location>
        <begin position="163"/>
        <end position="185"/>
    </location>
</feature>
<dbReference type="InterPro" id="IPR020846">
    <property type="entry name" value="MFS_dom"/>
</dbReference>
<keyword evidence="5 8" id="KW-1133">Transmembrane helix</keyword>
<dbReference type="PANTHER" id="PTHR23517">
    <property type="entry name" value="RESISTANCE PROTEIN MDTM, PUTATIVE-RELATED-RELATED"/>
    <property type="match status" value="1"/>
</dbReference>
<dbReference type="EMBL" id="JBHTBH010000004">
    <property type="protein sequence ID" value="MFC7328265.1"/>
    <property type="molecule type" value="Genomic_DNA"/>
</dbReference>
<reference evidence="11" key="1">
    <citation type="journal article" date="2019" name="Int. J. Syst. Evol. Microbiol.">
        <title>The Global Catalogue of Microorganisms (GCM) 10K type strain sequencing project: providing services to taxonomists for standard genome sequencing and annotation.</title>
        <authorList>
            <consortium name="The Broad Institute Genomics Platform"/>
            <consortium name="The Broad Institute Genome Sequencing Center for Infectious Disease"/>
            <person name="Wu L."/>
            <person name="Ma J."/>
        </authorList>
    </citation>
    <scope>NUCLEOTIDE SEQUENCE [LARGE SCALE GENOMIC DNA]</scope>
    <source>
        <strain evidence="11">CGMCC 4.7382</strain>
    </source>
</reference>
<keyword evidence="2" id="KW-0813">Transport</keyword>
<feature type="region of interest" description="Disordered" evidence="7">
    <location>
        <begin position="1"/>
        <end position="38"/>
    </location>
</feature>
<dbReference type="Pfam" id="PF07690">
    <property type="entry name" value="MFS_1"/>
    <property type="match status" value="1"/>
</dbReference>
<organism evidence="10 11">
    <name type="scientific">Marinactinospora rubrisoli</name>
    <dbReference type="NCBI Taxonomy" id="2715399"/>
    <lineage>
        <taxon>Bacteria</taxon>
        <taxon>Bacillati</taxon>
        <taxon>Actinomycetota</taxon>
        <taxon>Actinomycetes</taxon>
        <taxon>Streptosporangiales</taxon>
        <taxon>Nocardiopsidaceae</taxon>
        <taxon>Marinactinospora</taxon>
    </lineage>
</organism>
<evidence type="ECO:0000256" key="8">
    <source>
        <dbReference type="SAM" id="Phobius"/>
    </source>
</evidence>
<dbReference type="Gene3D" id="1.20.1250.20">
    <property type="entry name" value="MFS general substrate transporter like domains"/>
    <property type="match status" value="1"/>
</dbReference>
<evidence type="ECO:0000256" key="2">
    <source>
        <dbReference type="ARBA" id="ARBA00022448"/>
    </source>
</evidence>
<comment type="caution">
    <text evidence="10">The sequence shown here is derived from an EMBL/GenBank/DDBJ whole genome shotgun (WGS) entry which is preliminary data.</text>
</comment>
<evidence type="ECO:0000256" key="7">
    <source>
        <dbReference type="SAM" id="MobiDB-lite"/>
    </source>
</evidence>
<keyword evidence="3" id="KW-1003">Cell membrane</keyword>
<dbReference type="InterPro" id="IPR036259">
    <property type="entry name" value="MFS_trans_sf"/>
</dbReference>
<dbReference type="InterPro" id="IPR050171">
    <property type="entry name" value="MFS_Transporters"/>
</dbReference>
<evidence type="ECO:0000259" key="9">
    <source>
        <dbReference type="PROSITE" id="PS50850"/>
    </source>
</evidence>
<keyword evidence="4 8" id="KW-0812">Transmembrane</keyword>
<dbReference type="InterPro" id="IPR011701">
    <property type="entry name" value="MFS"/>
</dbReference>
<keyword evidence="6 8" id="KW-0472">Membrane</keyword>
<evidence type="ECO:0000256" key="4">
    <source>
        <dbReference type="ARBA" id="ARBA00022692"/>
    </source>
</evidence>
<feature type="transmembrane region" description="Helical" evidence="8">
    <location>
        <begin position="75"/>
        <end position="95"/>
    </location>
</feature>
<evidence type="ECO:0000256" key="6">
    <source>
        <dbReference type="ARBA" id="ARBA00023136"/>
    </source>
</evidence>